<evidence type="ECO:0000313" key="8">
    <source>
        <dbReference type="Proteomes" id="UP000812966"/>
    </source>
</evidence>
<dbReference type="GO" id="GO:0022857">
    <property type="term" value="F:transmembrane transporter activity"/>
    <property type="evidence" value="ECO:0007669"/>
    <property type="project" value="InterPro"/>
</dbReference>
<feature type="transmembrane region" description="Helical" evidence="6">
    <location>
        <begin position="821"/>
        <end position="843"/>
    </location>
</feature>
<feature type="compositionally biased region" description="Gly residues" evidence="5">
    <location>
        <begin position="322"/>
        <end position="331"/>
    </location>
</feature>
<feature type="compositionally biased region" description="Basic and acidic residues" evidence="5">
    <location>
        <begin position="140"/>
        <end position="158"/>
    </location>
</feature>
<feature type="transmembrane region" description="Helical" evidence="6">
    <location>
        <begin position="790"/>
        <end position="815"/>
    </location>
</feature>
<evidence type="ECO:0000256" key="1">
    <source>
        <dbReference type="ARBA" id="ARBA00004141"/>
    </source>
</evidence>
<evidence type="ECO:0000256" key="6">
    <source>
        <dbReference type="SAM" id="Phobius"/>
    </source>
</evidence>
<comment type="caution">
    <text evidence="7">The sequence shown here is derived from an EMBL/GenBank/DDBJ whole genome shotgun (WGS) entry which is preliminary data.</text>
</comment>
<feature type="region of interest" description="Disordered" evidence="5">
    <location>
        <begin position="1"/>
        <end position="59"/>
    </location>
</feature>
<protein>
    <recommendedName>
        <fullName evidence="9">Major facilitator superfamily (MFS) profile domain-containing protein</fullName>
    </recommendedName>
</protein>
<comment type="subcellular location">
    <subcellularLocation>
        <location evidence="1">Membrane</location>
        <topology evidence="1">Multi-pass membrane protein</topology>
    </subcellularLocation>
</comment>
<dbReference type="AlphaFoldDB" id="A0A8K0JFZ0"/>
<feature type="compositionally biased region" description="Low complexity" evidence="5">
    <location>
        <begin position="22"/>
        <end position="34"/>
    </location>
</feature>
<feature type="region of interest" description="Disordered" evidence="5">
    <location>
        <begin position="851"/>
        <end position="880"/>
    </location>
</feature>
<feature type="transmembrane region" description="Helical" evidence="6">
    <location>
        <begin position="509"/>
        <end position="531"/>
    </location>
</feature>
<feature type="compositionally biased region" description="Low complexity" evidence="5">
    <location>
        <begin position="868"/>
        <end position="880"/>
    </location>
</feature>
<accession>A0A8K0JFZ0</accession>
<feature type="region of interest" description="Disordered" evidence="5">
    <location>
        <begin position="286"/>
        <end position="371"/>
    </location>
</feature>
<dbReference type="GO" id="GO:0016020">
    <property type="term" value="C:membrane"/>
    <property type="evidence" value="ECO:0007669"/>
    <property type="project" value="UniProtKB-SubCell"/>
</dbReference>
<dbReference type="InterPro" id="IPR036259">
    <property type="entry name" value="MFS_trans_sf"/>
</dbReference>
<feature type="transmembrane region" description="Helical" evidence="6">
    <location>
        <begin position="679"/>
        <end position="702"/>
    </location>
</feature>
<keyword evidence="3 6" id="KW-1133">Transmembrane helix</keyword>
<proteinExistence type="predicted"/>
<dbReference type="Proteomes" id="UP000812966">
    <property type="component" value="Unassembled WGS sequence"/>
</dbReference>
<sequence>MTGPKSQHQGKTPFLSPPVLQRNNSSTSTRSSRSVHSQRAHHSHYSLDDPSASIVGNTMAPTNSQAHHLHAQHGDVFVPVHGGNTMPDFDSLVAAEQRELMEDDLEDAEAEANERTRLLGKGSDNGQRRKSVSFGSGEQAEPHADAAENVSHEEHVDTRPNWRKPCLTWLIPVVTCFALTVGMGSAPKQELMINLACLSHPPQTQSAGRHVVEEADMSMMHMVRSLWNAPSVSRKHLDAIYAEQASDNDVQNYINLAVNQTEPPILPPLTPADKWMIELQKRIAEDRARQEAARRRPIRGGRDPRPQDGDGLPNGEVPHRPVGGGRPGGGDKPGDGRDDDSGSHKAPGDEHTGGPEDAPRPPIDPRLCKKSPNTQAAAATLTMTMTLCMGILSALTTGFWGAVSDRLGRTKVMSVAILGLVMSDVVLIITATYPHKVPGGYRFILLGPVIDGLLGGFSTIMATNNAYLSDVTPDGSRAKSFGRVQGIMMFGFSLGPILGSALIRATGDIMSVFYLAAMFNTCIILFIAFVVPESLTREARHALGQAVSAKKNAMAEREAAERAWEEESDAEADEPDTNASGWSRISGVTAKSSRSKRRFHGRMKRLRRRMFAFLSPLRLFIPKTKVIEEGGRVLVKKDYNLLLLVMAMALITSVMALLQVKAQFLIFRYGWSSAELGPYLTLMAGTRAFVLLIFMPLVVRLFKPIIKPDPSRPDLDVAAMQAIADTRFDLSIVRYSLAVDIIGYSAMAILVPAPVFVLLTCLVTFGSCTSPASNSLALNLVDSTRDTGRLFGGLAVVTAMSTTFFGPLVFSLVYARTVGTYSPAVFAVAAGIIVVAQVVLAFVDLPRVPHKDDDNERGRTRGVKRVESSSTGGSSHRGSM</sequence>
<dbReference type="Gene3D" id="1.20.1250.20">
    <property type="entry name" value="MFS general substrate transporter like domains"/>
    <property type="match status" value="1"/>
</dbReference>
<dbReference type="SUPFAM" id="SSF103473">
    <property type="entry name" value="MFS general substrate transporter"/>
    <property type="match status" value="1"/>
</dbReference>
<feature type="compositionally biased region" description="Basic and acidic residues" evidence="5">
    <location>
        <begin position="851"/>
        <end position="867"/>
    </location>
</feature>
<dbReference type="Pfam" id="PF07690">
    <property type="entry name" value="MFS_1"/>
    <property type="match status" value="1"/>
</dbReference>
<feature type="compositionally biased region" description="Polar residues" evidence="5">
    <location>
        <begin position="1"/>
        <end position="10"/>
    </location>
</feature>
<evidence type="ECO:0000256" key="5">
    <source>
        <dbReference type="SAM" id="MobiDB-lite"/>
    </source>
</evidence>
<name>A0A8K0JFZ0_9TREE</name>
<feature type="transmembrane region" description="Helical" evidence="6">
    <location>
        <begin position="443"/>
        <end position="463"/>
    </location>
</feature>
<dbReference type="InterPro" id="IPR011701">
    <property type="entry name" value="MFS"/>
</dbReference>
<feature type="compositionally biased region" description="Basic and acidic residues" evidence="5">
    <location>
        <begin position="286"/>
        <end position="308"/>
    </location>
</feature>
<evidence type="ECO:0000313" key="7">
    <source>
        <dbReference type="EMBL" id="KAG7528666.1"/>
    </source>
</evidence>
<evidence type="ECO:0000256" key="3">
    <source>
        <dbReference type="ARBA" id="ARBA00022989"/>
    </source>
</evidence>
<keyword evidence="8" id="KW-1185">Reference proteome</keyword>
<keyword evidence="4 6" id="KW-0472">Membrane</keyword>
<evidence type="ECO:0000256" key="4">
    <source>
        <dbReference type="ARBA" id="ARBA00023136"/>
    </source>
</evidence>
<dbReference type="PANTHER" id="PTHR23507:SF1">
    <property type="entry name" value="FI18259P1-RELATED"/>
    <property type="match status" value="1"/>
</dbReference>
<feature type="region of interest" description="Disordered" evidence="5">
    <location>
        <begin position="104"/>
        <end position="158"/>
    </location>
</feature>
<dbReference type="EMBL" id="JABELV010000172">
    <property type="protein sequence ID" value="KAG7528666.1"/>
    <property type="molecule type" value="Genomic_DNA"/>
</dbReference>
<evidence type="ECO:0008006" key="9">
    <source>
        <dbReference type="Google" id="ProtNLM"/>
    </source>
</evidence>
<evidence type="ECO:0000256" key="2">
    <source>
        <dbReference type="ARBA" id="ARBA00022692"/>
    </source>
</evidence>
<feature type="transmembrane region" description="Helical" evidence="6">
    <location>
        <begin position="376"/>
        <end position="400"/>
    </location>
</feature>
<feature type="transmembrane region" description="Helical" evidence="6">
    <location>
        <begin position="412"/>
        <end position="431"/>
    </location>
</feature>
<feature type="transmembrane region" description="Helical" evidence="6">
    <location>
        <begin position="484"/>
        <end position="503"/>
    </location>
</feature>
<keyword evidence="2 6" id="KW-0812">Transmembrane</keyword>
<feature type="transmembrane region" description="Helical" evidence="6">
    <location>
        <begin position="741"/>
        <end position="769"/>
    </location>
</feature>
<dbReference type="PANTHER" id="PTHR23507">
    <property type="entry name" value="ZGC:174356"/>
    <property type="match status" value="1"/>
</dbReference>
<feature type="region of interest" description="Disordered" evidence="5">
    <location>
        <begin position="558"/>
        <end position="583"/>
    </location>
</feature>
<feature type="compositionally biased region" description="Basic and acidic residues" evidence="5">
    <location>
        <begin position="332"/>
        <end position="359"/>
    </location>
</feature>
<feature type="transmembrane region" description="Helical" evidence="6">
    <location>
        <begin position="641"/>
        <end position="658"/>
    </location>
</feature>
<organism evidence="7 8">
    <name type="scientific">Filobasidium floriforme</name>
    <dbReference type="NCBI Taxonomy" id="5210"/>
    <lineage>
        <taxon>Eukaryota</taxon>
        <taxon>Fungi</taxon>
        <taxon>Dikarya</taxon>
        <taxon>Basidiomycota</taxon>
        <taxon>Agaricomycotina</taxon>
        <taxon>Tremellomycetes</taxon>
        <taxon>Filobasidiales</taxon>
        <taxon>Filobasidiaceae</taxon>
        <taxon>Filobasidium</taxon>
    </lineage>
</organism>
<reference evidence="7" key="1">
    <citation type="submission" date="2020-04" db="EMBL/GenBank/DDBJ databases">
        <title>Analysis of mating type loci in Filobasidium floriforme.</title>
        <authorList>
            <person name="Nowrousian M."/>
        </authorList>
    </citation>
    <scope>NUCLEOTIDE SEQUENCE</scope>
    <source>
        <strain evidence="7">CBS 6242</strain>
    </source>
</reference>
<feature type="compositionally biased region" description="Acidic residues" evidence="5">
    <location>
        <begin position="566"/>
        <end position="576"/>
    </location>
</feature>
<gene>
    <name evidence="7" type="ORF">FFLO_05997</name>
</gene>